<evidence type="ECO:0000313" key="3">
    <source>
        <dbReference type="Proteomes" id="UP001597052"/>
    </source>
</evidence>
<name>A0ABD6DC59_9EURY</name>
<comment type="caution">
    <text evidence="2">The sequence shown here is derived from an EMBL/GenBank/DDBJ whole genome shotgun (WGS) entry which is preliminary data.</text>
</comment>
<feature type="transmembrane region" description="Helical" evidence="1">
    <location>
        <begin position="49"/>
        <end position="69"/>
    </location>
</feature>
<feature type="transmembrane region" description="Helical" evidence="1">
    <location>
        <begin position="15"/>
        <end position="37"/>
    </location>
</feature>
<evidence type="ECO:0000313" key="2">
    <source>
        <dbReference type="EMBL" id="MFD1643894.1"/>
    </source>
</evidence>
<organism evidence="2 3">
    <name type="scientific">Halohasta litorea</name>
    <dbReference type="NCBI Taxonomy" id="869891"/>
    <lineage>
        <taxon>Archaea</taxon>
        <taxon>Methanobacteriati</taxon>
        <taxon>Methanobacteriota</taxon>
        <taxon>Stenosarchaea group</taxon>
        <taxon>Halobacteria</taxon>
        <taxon>Halobacteriales</taxon>
        <taxon>Haloferacaceae</taxon>
        <taxon>Halohasta</taxon>
    </lineage>
</organism>
<dbReference type="AlphaFoldDB" id="A0ABD6DC59"/>
<accession>A0ABD6DC59</accession>
<gene>
    <name evidence="2" type="ORF">ACFSBW_18775</name>
</gene>
<sequence>MHTAVISVAVSSISVIHLVLGVFIQFLFGLVCIFGFSLKQSLLSPRVPLIGASITFWIMVVLGTVIGWLNRRLLSVF</sequence>
<keyword evidence="1" id="KW-1133">Transmembrane helix</keyword>
<dbReference type="EMBL" id="JBHUDM010000012">
    <property type="protein sequence ID" value="MFD1643894.1"/>
    <property type="molecule type" value="Genomic_DNA"/>
</dbReference>
<proteinExistence type="predicted"/>
<protein>
    <submittedName>
        <fullName evidence="2">Uncharacterized protein</fullName>
    </submittedName>
</protein>
<evidence type="ECO:0000256" key="1">
    <source>
        <dbReference type="SAM" id="Phobius"/>
    </source>
</evidence>
<keyword evidence="1" id="KW-0812">Transmembrane</keyword>
<reference evidence="2 3" key="1">
    <citation type="journal article" date="2019" name="Int. J. Syst. Evol. Microbiol.">
        <title>The Global Catalogue of Microorganisms (GCM) 10K type strain sequencing project: providing services to taxonomists for standard genome sequencing and annotation.</title>
        <authorList>
            <consortium name="The Broad Institute Genomics Platform"/>
            <consortium name="The Broad Institute Genome Sequencing Center for Infectious Disease"/>
            <person name="Wu L."/>
            <person name="Ma J."/>
        </authorList>
    </citation>
    <scope>NUCLEOTIDE SEQUENCE [LARGE SCALE GENOMIC DNA]</scope>
    <source>
        <strain evidence="2 3">CGMCC 1.10593</strain>
    </source>
</reference>
<keyword evidence="1" id="KW-0472">Membrane</keyword>
<dbReference type="Proteomes" id="UP001597052">
    <property type="component" value="Unassembled WGS sequence"/>
</dbReference>
<dbReference type="RefSeq" id="WP_256397824.1">
    <property type="nucleotide sequence ID" value="NZ_JANHDJ010000014.1"/>
</dbReference>
<keyword evidence="3" id="KW-1185">Reference proteome</keyword>